<dbReference type="GeneID" id="83014711"/>
<keyword evidence="8" id="KW-1185">Reference proteome</keyword>
<dbReference type="PIRSF" id="PIRSF002741">
    <property type="entry name" value="MppA"/>
    <property type="match status" value="1"/>
</dbReference>
<dbReference type="InterPro" id="IPR039424">
    <property type="entry name" value="SBP_5"/>
</dbReference>
<dbReference type="GO" id="GO:0042597">
    <property type="term" value="C:periplasmic space"/>
    <property type="evidence" value="ECO:0007669"/>
    <property type="project" value="UniProtKB-ARBA"/>
</dbReference>
<proteinExistence type="inferred from homology"/>
<dbReference type="CDD" id="cd08504">
    <property type="entry name" value="PBP2_OppA"/>
    <property type="match status" value="1"/>
</dbReference>
<dbReference type="GO" id="GO:1904680">
    <property type="term" value="F:peptide transmembrane transporter activity"/>
    <property type="evidence" value="ECO:0007669"/>
    <property type="project" value="TreeGrafter"/>
</dbReference>
<feature type="signal peptide" evidence="5">
    <location>
        <begin position="1"/>
        <end position="22"/>
    </location>
</feature>
<dbReference type="Proteomes" id="UP000284178">
    <property type="component" value="Unassembled WGS sequence"/>
</dbReference>
<dbReference type="GO" id="GO:0030313">
    <property type="term" value="C:cell envelope"/>
    <property type="evidence" value="ECO:0007669"/>
    <property type="project" value="UniProtKB-SubCell"/>
</dbReference>
<organism evidence="7 8">
    <name type="scientific">Holdemania filiformis</name>
    <dbReference type="NCBI Taxonomy" id="61171"/>
    <lineage>
        <taxon>Bacteria</taxon>
        <taxon>Bacillati</taxon>
        <taxon>Bacillota</taxon>
        <taxon>Erysipelotrichia</taxon>
        <taxon>Erysipelotrichales</taxon>
        <taxon>Erysipelotrichaceae</taxon>
        <taxon>Holdemania</taxon>
    </lineage>
</organism>
<reference evidence="7 8" key="1">
    <citation type="submission" date="2018-08" db="EMBL/GenBank/DDBJ databases">
        <title>A genome reference for cultivated species of the human gut microbiota.</title>
        <authorList>
            <person name="Zou Y."/>
            <person name="Xue W."/>
            <person name="Luo G."/>
        </authorList>
    </citation>
    <scope>NUCLEOTIDE SEQUENCE [LARGE SCALE GENOMIC DNA]</scope>
    <source>
        <strain evidence="7 8">AF24-29</strain>
    </source>
</reference>
<feature type="chain" id="PRO_5038883602" evidence="5">
    <location>
        <begin position="23"/>
        <end position="548"/>
    </location>
</feature>
<evidence type="ECO:0000256" key="2">
    <source>
        <dbReference type="ARBA" id="ARBA00005695"/>
    </source>
</evidence>
<comment type="similarity">
    <text evidence="2">Belongs to the bacterial solute-binding protein 5 family.</text>
</comment>
<dbReference type="GO" id="GO:0043190">
    <property type="term" value="C:ATP-binding cassette (ABC) transporter complex"/>
    <property type="evidence" value="ECO:0007669"/>
    <property type="project" value="InterPro"/>
</dbReference>
<evidence type="ECO:0000256" key="3">
    <source>
        <dbReference type="ARBA" id="ARBA00022448"/>
    </source>
</evidence>
<dbReference type="AlphaFoldDB" id="A0A412G4C7"/>
<dbReference type="Pfam" id="PF00496">
    <property type="entry name" value="SBP_bac_5"/>
    <property type="match status" value="1"/>
</dbReference>
<keyword evidence="3" id="KW-0813">Transport</keyword>
<keyword evidence="4 5" id="KW-0732">Signal</keyword>
<dbReference type="InterPro" id="IPR000914">
    <property type="entry name" value="SBP_5_dom"/>
</dbReference>
<dbReference type="Gene3D" id="3.10.105.10">
    <property type="entry name" value="Dipeptide-binding Protein, Domain 3"/>
    <property type="match status" value="1"/>
</dbReference>
<evidence type="ECO:0000256" key="1">
    <source>
        <dbReference type="ARBA" id="ARBA00004196"/>
    </source>
</evidence>
<evidence type="ECO:0000259" key="6">
    <source>
        <dbReference type="Pfam" id="PF00496"/>
    </source>
</evidence>
<dbReference type="PANTHER" id="PTHR30290:SF10">
    <property type="entry name" value="PERIPLASMIC OLIGOPEPTIDE-BINDING PROTEIN-RELATED"/>
    <property type="match status" value="1"/>
</dbReference>
<dbReference type="PROSITE" id="PS51257">
    <property type="entry name" value="PROKAR_LIPOPROTEIN"/>
    <property type="match status" value="1"/>
</dbReference>
<gene>
    <name evidence="7" type="ORF">DWY25_04740</name>
</gene>
<evidence type="ECO:0000313" key="7">
    <source>
        <dbReference type="EMBL" id="RGR75546.1"/>
    </source>
</evidence>
<accession>A0A412G4C7</accession>
<comment type="subcellular location">
    <subcellularLocation>
        <location evidence="1">Cell envelope</location>
    </subcellularLocation>
</comment>
<evidence type="ECO:0000256" key="5">
    <source>
        <dbReference type="SAM" id="SignalP"/>
    </source>
</evidence>
<dbReference type="Gene3D" id="3.90.76.10">
    <property type="entry name" value="Dipeptide-binding Protein, Domain 1"/>
    <property type="match status" value="1"/>
</dbReference>
<protein>
    <submittedName>
        <fullName evidence="7">Peptide ABC transporter substrate-binding protein</fullName>
    </submittedName>
</protein>
<dbReference type="RefSeq" id="WP_117894278.1">
    <property type="nucleotide sequence ID" value="NZ_CABJCV010000004.1"/>
</dbReference>
<name>A0A412G4C7_9FIRM</name>
<evidence type="ECO:0000313" key="8">
    <source>
        <dbReference type="Proteomes" id="UP000284178"/>
    </source>
</evidence>
<dbReference type="PANTHER" id="PTHR30290">
    <property type="entry name" value="PERIPLASMIC BINDING COMPONENT OF ABC TRANSPORTER"/>
    <property type="match status" value="1"/>
</dbReference>
<comment type="caution">
    <text evidence="7">The sequence shown here is derived from an EMBL/GenBank/DDBJ whole genome shotgun (WGS) entry which is preliminary data.</text>
</comment>
<evidence type="ECO:0000256" key="4">
    <source>
        <dbReference type="ARBA" id="ARBA00022729"/>
    </source>
</evidence>
<dbReference type="EMBL" id="QRUP01000004">
    <property type="protein sequence ID" value="RGR75546.1"/>
    <property type="molecule type" value="Genomic_DNA"/>
</dbReference>
<dbReference type="GO" id="GO:0015833">
    <property type="term" value="P:peptide transport"/>
    <property type="evidence" value="ECO:0007669"/>
    <property type="project" value="TreeGrafter"/>
</dbReference>
<dbReference type="Gene3D" id="3.40.190.10">
    <property type="entry name" value="Periplasmic binding protein-like II"/>
    <property type="match status" value="1"/>
</dbReference>
<sequence length="548" mass="60607">MKKLGMILCAAMLMLVSACSSGNGGGSAATTTGTDPENLKVAIGGQITTLDPGLSTETVNNYVLRHTTAGLFRQDEENNIVNDLCESYTVSDDGLTYTFKLKEGVIWSDDQPLSSKDFEYAILRNLTYGAENSWAVYYPSSYLKGAEEILADDTFDPENDTIEGIETPDDQTLVLNLKKPCAWFPQMLTNNVWKPLRADFATQHDSLWALKPGYPSVGAYVLKECNENEKAIVVKNDKYYDADSVTMPQITFLVMSDTDAQALAFKNNEIDIALSITPTLAETYSNPGEIWNKPDVSNYFLAINSGSTGPETMQNVDVRRALALAIDKDALVTAVGSSEYYKVLNGYIPEGLAGAEGDFRLEEDAKEKYLEYDPEEAKALLAKAGYDESNPLKLTYKYSQTQLHADVAQILQQMWQNVGIDCELTVVESGVFYDQIDNGDFEICRYGYSAGDDPSQYLSLWTTGQQVVAAVDDPAYDKMVDEAGYLVDHTEYMNALHAAERYLVQEMVYVIPLFNYNTPCLLKTNVKGVQMWGLNPFFGSVTVEAAAE</sequence>
<feature type="domain" description="Solute-binding protein family 5" evidence="6">
    <location>
        <begin position="80"/>
        <end position="465"/>
    </location>
</feature>
<dbReference type="InterPro" id="IPR030678">
    <property type="entry name" value="Peptide/Ni-bd"/>
</dbReference>
<dbReference type="SUPFAM" id="SSF53850">
    <property type="entry name" value="Periplasmic binding protein-like II"/>
    <property type="match status" value="1"/>
</dbReference>